<proteinExistence type="predicted"/>
<reference evidence="2" key="2">
    <citation type="submission" date="2024-08" db="UniProtKB">
        <authorList>
            <consortium name="EnsemblMetazoa"/>
        </authorList>
    </citation>
    <scope>IDENTIFICATION</scope>
</reference>
<reference evidence="3" key="1">
    <citation type="journal article" date="2013" name="Genome Biol.">
        <title>Draft genome of the mountain pine beetle, Dendroctonus ponderosae Hopkins, a major forest pest.</title>
        <authorList>
            <person name="Keeling C.I."/>
            <person name="Yuen M.M."/>
            <person name="Liao N.Y."/>
            <person name="Docking T.R."/>
            <person name="Chan S.K."/>
            <person name="Taylor G.A."/>
            <person name="Palmquist D.L."/>
            <person name="Jackman S.D."/>
            <person name="Nguyen A."/>
            <person name="Li M."/>
            <person name="Henderson H."/>
            <person name="Janes J.K."/>
            <person name="Zhao Y."/>
            <person name="Pandoh P."/>
            <person name="Moore R."/>
            <person name="Sperling F.A."/>
            <person name="Huber D.P."/>
            <person name="Birol I."/>
            <person name="Jones S.J."/>
            <person name="Bohlmann J."/>
        </authorList>
    </citation>
    <scope>NUCLEOTIDE SEQUENCE</scope>
</reference>
<name>A0AAR5PX09_DENPD</name>
<feature type="region of interest" description="Disordered" evidence="1">
    <location>
        <begin position="363"/>
        <end position="404"/>
    </location>
</feature>
<evidence type="ECO:0000313" key="3">
    <source>
        <dbReference type="Proteomes" id="UP000019118"/>
    </source>
</evidence>
<organism evidence="2 3">
    <name type="scientific">Dendroctonus ponderosae</name>
    <name type="common">Mountain pine beetle</name>
    <dbReference type="NCBI Taxonomy" id="77166"/>
    <lineage>
        <taxon>Eukaryota</taxon>
        <taxon>Metazoa</taxon>
        <taxon>Ecdysozoa</taxon>
        <taxon>Arthropoda</taxon>
        <taxon>Hexapoda</taxon>
        <taxon>Insecta</taxon>
        <taxon>Pterygota</taxon>
        <taxon>Neoptera</taxon>
        <taxon>Endopterygota</taxon>
        <taxon>Coleoptera</taxon>
        <taxon>Polyphaga</taxon>
        <taxon>Cucujiformia</taxon>
        <taxon>Curculionidae</taxon>
        <taxon>Scolytinae</taxon>
        <taxon>Dendroctonus</taxon>
    </lineage>
</organism>
<evidence type="ECO:0000256" key="1">
    <source>
        <dbReference type="SAM" id="MobiDB-lite"/>
    </source>
</evidence>
<protein>
    <submittedName>
        <fullName evidence="2">Uncharacterized protein</fullName>
    </submittedName>
</protein>
<dbReference type="EnsemblMetazoa" id="XM_019909979.1">
    <property type="protein sequence ID" value="XP_019765538.1"/>
    <property type="gene ID" value="LOC109541192"/>
</dbReference>
<dbReference type="Proteomes" id="UP000019118">
    <property type="component" value="Unassembled WGS sequence"/>
</dbReference>
<evidence type="ECO:0000313" key="2">
    <source>
        <dbReference type="EnsemblMetazoa" id="XP_019765538.1"/>
    </source>
</evidence>
<dbReference type="AlphaFoldDB" id="A0AAR5PX09"/>
<keyword evidence="3" id="KW-1185">Reference proteome</keyword>
<feature type="region of interest" description="Disordered" evidence="1">
    <location>
        <begin position="173"/>
        <end position="220"/>
    </location>
</feature>
<sequence length="439" mass="48301">MNFSSADVPNYTRVDVLPSQRQGRFLGPLLGFFLATLFPSLAIARLQQGSIKFQYDPAPSVHPPVISLFQTPLPTQAPIKKEPQKFQLEATVLPGYYADGPEAGLTNIGSADYLIPANSDKVAVKRAVSSRNVPAYRRNRYNPRRRFPAYLDYENYDYLTNLRLKDRRRNQARRPAGLNYDYDYDYYSPDRNQRRKQQKKKIKNNNRNYPDYYSDEDLDNDVEPVTVGLRPRQQQTTTDSTDATDATTTVITNGTTPATTPSSSAASGYGPYSGNENISITYGPPSAIKPVYGVPGLTPGAPLGEWTPTYSYEPASSYPSQHHGTYHNSAPIVYGSVGNSYAPQGASYSPSVSYGLPSGAGDTQIKPYPGPSYGAPSTSYGVPSRTYGVPGQSSSHSPASSNARASSYSSYQLPFSSWYGRSASHSDIVRRVQDIIKYD</sequence>
<dbReference type="KEGG" id="dpa:109541192"/>
<dbReference type="GeneID" id="109541192"/>
<feature type="compositionally biased region" description="Basic residues" evidence="1">
    <location>
        <begin position="193"/>
        <end position="204"/>
    </location>
</feature>
<feature type="compositionally biased region" description="Low complexity" evidence="1">
    <location>
        <begin position="393"/>
        <end position="404"/>
    </location>
</feature>
<accession>A0AAR5PX09</accession>